<proteinExistence type="predicted"/>
<evidence type="ECO:0000313" key="2">
    <source>
        <dbReference type="EMBL" id="MPM79547.1"/>
    </source>
</evidence>
<gene>
    <name evidence="2" type="ORF">SDC9_126585</name>
</gene>
<evidence type="ECO:0008006" key="3">
    <source>
        <dbReference type="Google" id="ProtNLM"/>
    </source>
</evidence>
<evidence type="ECO:0000256" key="1">
    <source>
        <dbReference type="SAM" id="Phobius"/>
    </source>
</evidence>
<reference evidence="2" key="1">
    <citation type="submission" date="2019-08" db="EMBL/GenBank/DDBJ databases">
        <authorList>
            <person name="Kucharzyk K."/>
            <person name="Murdoch R.W."/>
            <person name="Higgins S."/>
            <person name="Loffler F."/>
        </authorList>
    </citation>
    <scope>NUCLEOTIDE SEQUENCE</scope>
</reference>
<feature type="transmembrane region" description="Helical" evidence="1">
    <location>
        <begin position="46"/>
        <end position="70"/>
    </location>
</feature>
<keyword evidence="1" id="KW-1133">Transmembrane helix</keyword>
<feature type="transmembrane region" description="Helical" evidence="1">
    <location>
        <begin position="20"/>
        <end position="40"/>
    </location>
</feature>
<keyword evidence="1" id="KW-0812">Transmembrane</keyword>
<accession>A0A645CRK8</accession>
<organism evidence="2">
    <name type="scientific">bioreactor metagenome</name>
    <dbReference type="NCBI Taxonomy" id="1076179"/>
    <lineage>
        <taxon>unclassified sequences</taxon>
        <taxon>metagenomes</taxon>
        <taxon>ecological metagenomes</taxon>
    </lineage>
</organism>
<comment type="caution">
    <text evidence="2">The sequence shown here is derived from an EMBL/GenBank/DDBJ whole genome shotgun (WGS) entry which is preliminary data.</text>
</comment>
<dbReference type="PROSITE" id="PS51257">
    <property type="entry name" value="PROKAR_LIPOPROTEIN"/>
    <property type="match status" value="1"/>
</dbReference>
<keyword evidence="1" id="KW-0472">Membrane</keyword>
<sequence length="220" mass="24332">MPIRVRFNLQKVKDFIPPFIGTLIMLGCMLGGFVLFLRGVATGNSLAAVAGFLAGLLLFAVAAIFFYLIWIRRWIDRTLDAIFGLGRKLKTAPVPLSHLEGLIAHRKLDAARAEIERMMPASRHNAHFVLIVMDFYLGPGDAPEAAWQLGVDYLADKPDVVPEYTLNILMRLDDVAAGIGRTAEAGTILRAALHRNDFPENEYHALERRLAAIAGRPSKN</sequence>
<dbReference type="EMBL" id="VSSQ01029414">
    <property type="protein sequence ID" value="MPM79547.1"/>
    <property type="molecule type" value="Genomic_DNA"/>
</dbReference>
<protein>
    <recommendedName>
        <fullName evidence="3">Tetratricopeptide repeat protein</fullName>
    </recommendedName>
</protein>
<name>A0A645CRK8_9ZZZZ</name>
<dbReference type="AlphaFoldDB" id="A0A645CRK8"/>